<proteinExistence type="predicted"/>
<protein>
    <submittedName>
        <fullName evidence="1">Uncharacterized protein</fullName>
    </submittedName>
</protein>
<evidence type="ECO:0000313" key="2">
    <source>
        <dbReference type="Proteomes" id="UP000808337"/>
    </source>
</evidence>
<name>A0A9D7SZX8_9BACT</name>
<dbReference type="Proteomes" id="UP000808337">
    <property type="component" value="Unassembled WGS sequence"/>
</dbReference>
<dbReference type="EMBL" id="JADKGY010000035">
    <property type="protein sequence ID" value="MBK9985259.1"/>
    <property type="molecule type" value="Genomic_DNA"/>
</dbReference>
<gene>
    <name evidence="1" type="ORF">IPP15_23430</name>
</gene>
<sequence length="50" mass="5441">MTARRSITPGKRSVFNFFDDGFAFAAREDVATSEVPVILAAGYFNAVITL</sequence>
<comment type="caution">
    <text evidence="1">The sequence shown here is derived from an EMBL/GenBank/DDBJ whole genome shotgun (WGS) entry which is preliminary data.</text>
</comment>
<evidence type="ECO:0000313" key="1">
    <source>
        <dbReference type="EMBL" id="MBK9985259.1"/>
    </source>
</evidence>
<accession>A0A9D7SZX8</accession>
<organism evidence="1 2">
    <name type="scientific">Candidatus Opimibacter skivensis</name>
    <dbReference type="NCBI Taxonomy" id="2982028"/>
    <lineage>
        <taxon>Bacteria</taxon>
        <taxon>Pseudomonadati</taxon>
        <taxon>Bacteroidota</taxon>
        <taxon>Saprospiria</taxon>
        <taxon>Saprospirales</taxon>
        <taxon>Saprospiraceae</taxon>
        <taxon>Candidatus Opimibacter</taxon>
    </lineage>
</organism>
<reference evidence="1 2" key="1">
    <citation type="submission" date="2020-10" db="EMBL/GenBank/DDBJ databases">
        <title>Connecting structure to function with the recovery of over 1000 high-quality activated sludge metagenome-assembled genomes encoding full-length rRNA genes using long-read sequencing.</title>
        <authorList>
            <person name="Singleton C.M."/>
            <person name="Petriglieri F."/>
            <person name="Kristensen J.M."/>
            <person name="Kirkegaard R.H."/>
            <person name="Michaelsen T.Y."/>
            <person name="Andersen M.H."/>
            <person name="Karst S.M."/>
            <person name="Dueholm M.S."/>
            <person name="Nielsen P.H."/>
            <person name="Albertsen M."/>
        </authorList>
    </citation>
    <scope>NUCLEOTIDE SEQUENCE [LARGE SCALE GENOMIC DNA]</scope>
    <source>
        <strain evidence="1">Ribe_18-Q3-R11-54_MAXAC.273</strain>
    </source>
</reference>
<dbReference type="AlphaFoldDB" id="A0A9D7SZX8"/>